<feature type="transmembrane region" description="Helical" evidence="1">
    <location>
        <begin position="74"/>
        <end position="93"/>
    </location>
</feature>
<accession>A0AAQ4E3J4</accession>
<evidence type="ECO:0000256" key="1">
    <source>
        <dbReference type="SAM" id="Phobius"/>
    </source>
</evidence>
<dbReference type="Proteomes" id="UP001321473">
    <property type="component" value="Unassembled WGS sequence"/>
</dbReference>
<evidence type="ECO:0000313" key="2">
    <source>
        <dbReference type="EMBL" id="KAK8769264.1"/>
    </source>
</evidence>
<organism evidence="2 3">
    <name type="scientific">Amblyomma americanum</name>
    <name type="common">Lone star tick</name>
    <dbReference type="NCBI Taxonomy" id="6943"/>
    <lineage>
        <taxon>Eukaryota</taxon>
        <taxon>Metazoa</taxon>
        <taxon>Ecdysozoa</taxon>
        <taxon>Arthropoda</taxon>
        <taxon>Chelicerata</taxon>
        <taxon>Arachnida</taxon>
        <taxon>Acari</taxon>
        <taxon>Parasitiformes</taxon>
        <taxon>Ixodida</taxon>
        <taxon>Ixodoidea</taxon>
        <taxon>Ixodidae</taxon>
        <taxon>Amblyomminae</taxon>
        <taxon>Amblyomma</taxon>
    </lineage>
</organism>
<gene>
    <name evidence="2" type="ORF">V5799_014271</name>
</gene>
<keyword evidence="3" id="KW-1185">Reference proteome</keyword>
<sequence length="113" mass="12795">MAELTTTSTTTSRQPPLLLVVPGLLMAPRDGPFAVVLENRTTTERFSGLQLASNAVSTSVPMPTVTLKRRRLRFVLLLVIFVLTISASLAYYMRPYLEKYKREYEIIRSAQFL</sequence>
<keyword evidence="1" id="KW-0812">Transmembrane</keyword>
<dbReference type="EMBL" id="JARKHS020022837">
    <property type="protein sequence ID" value="KAK8769264.1"/>
    <property type="molecule type" value="Genomic_DNA"/>
</dbReference>
<protein>
    <submittedName>
        <fullName evidence="2">Uncharacterized protein</fullName>
    </submittedName>
</protein>
<keyword evidence="1" id="KW-1133">Transmembrane helix</keyword>
<evidence type="ECO:0000313" key="3">
    <source>
        <dbReference type="Proteomes" id="UP001321473"/>
    </source>
</evidence>
<proteinExistence type="predicted"/>
<dbReference type="AlphaFoldDB" id="A0AAQ4E3J4"/>
<reference evidence="2 3" key="1">
    <citation type="journal article" date="2023" name="Arcadia Sci">
        <title>De novo assembly of a long-read Amblyomma americanum tick genome.</title>
        <authorList>
            <person name="Chou S."/>
            <person name="Poskanzer K.E."/>
            <person name="Rollins M."/>
            <person name="Thuy-Boun P.S."/>
        </authorList>
    </citation>
    <scope>NUCLEOTIDE SEQUENCE [LARGE SCALE GENOMIC DNA]</scope>
    <source>
        <strain evidence="2">F_SG_1</strain>
        <tissue evidence="2">Salivary glands</tissue>
    </source>
</reference>
<comment type="caution">
    <text evidence="2">The sequence shown here is derived from an EMBL/GenBank/DDBJ whole genome shotgun (WGS) entry which is preliminary data.</text>
</comment>
<name>A0AAQ4E3J4_AMBAM</name>
<keyword evidence="1" id="KW-0472">Membrane</keyword>